<name>A0A9P7BUP0_RHIOR</name>
<protein>
    <submittedName>
        <fullName evidence="1">Uncharacterized protein</fullName>
    </submittedName>
</protein>
<gene>
    <name evidence="1" type="ORF">G6F64_003172</name>
</gene>
<sequence length="266" mass="29659">MKPLTVDSLIKSTLAIISHFYSKDANVNKSLKYVKSILDMISLLPANASTIKSGEPIFDVSTANKKELYPNRKYIKGFKIDIRFVMDVDGKEIDLAAARVAKDDSKNKTMLDEGKLTREGKDIVDNLVDILSNIDLKSRQAYLTLDLACNGLYVANSQTHFVLPSKPDDFNDLNMPLEYLLAIKSSMKSLGLELRSIISNGRMGTVESLGINQLSRTITKCVNWTRTTYHSPPGSCLGEDYPQSNPEKTIETICLQFSMLISFVFS</sequence>
<comment type="caution">
    <text evidence="1">The sequence shown here is derived from an EMBL/GenBank/DDBJ whole genome shotgun (WGS) entry which is preliminary data.</text>
</comment>
<accession>A0A9P7BUP0</accession>
<proteinExistence type="predicted"/>
<keyword evidence="2" id="KW-1185">Reference proteome</keyword>
<evidence type="ECO:0000313" key="2">
    <source>
        <dbReference type="Proteomes" id="UP000716291"/>
    </source>
</evidence>
<dbReference type="EMBL" id="JAANQT010000301">
    <property type="protein sequence ID" value="KAG1312243.1"/>
    <property type="molecule type" value="Genomic_DNA"/>
</dbReference>
<reference evidence="1" key="1">
    <citation type="journal article" date="2020" name="Microb. Genom.">
        <title>Genetic diversity of clinical and environmental Mucorales isolates obtained from an investigation of mucormycosis cases among solid organ transplant recipients.</title>
        <authorList>
            <person name="Nguyen M.H."/>
            <person name="Kaul D."/>
            <person name="Muto C."/>
            <person name="Cheng S.J."/>
            <person name="Richter R.A."/>
            <person name="Bruno V.M."/>
            <person name="Liu G."/>
            <person name="Beyhan S."/>
            <person name="Sundermann A.J."/>
            <person name="Mounaud S."/>
            <person name="Pasculle A.W."/>
            <person name="Nierman W.C."/>
            <person name="Driscoll E."/>
            <person name="Cumbie R."/>
            <person name="Clancy C.J."/>
            <person name="Dupont C.L."/>
        </authorList>
    </citation>
    <scope>NUCLEOTIDE SEQUENCE</scope>
    <source>
        <strain evidence="1">GL11</strain>
    </source>
</reference>
<evidence type="ECO:0000313" key="1">
    <source>
        <dbReference type="EMBL" id="KAG1312243.1"/>
    </source>
</evidence>
<organism evidence="1 2">
    <name type="scientific">Rhizopus oryzae</name>
    <name type="common">Mucormycosis agent</name>
    <name type="synonym">Rhizopus arrhizus var. delemar</name>
    <dbReference type="NCBI Taxonomy" id="64495"/>
    <lineage>
        <taxon>Eukaryota</taxon>
        <taxon>Fungi</taxon>
        <taxon>Fungi incertae sedis</taxon>
        <taxon>Mucoromycota</taxon>
        <taxon>Mucoromycotina</taxon>
        <taxon>Mucoromycetes</taxon>
        <taxon>Mucorales</taxon>
        <taxon>Mucorineae</taxon>
        <taxon>Rhizopodaceae</taxon>
        <taxon>Rhizopus</taxon>
    </lineage>
</organism>
<dbReference type="Proteomes" id="UP000716291">
    <property type="component" value="Unassembled WGS sequence"/>
</dbReference>
<dbReference type="AlphaFoldDB" id="A0A9P7BUP0"/>